<evidence type="ECO:0000313" key="1">
    <source>
        <dbReference type="EMBL" id="RDX60375.1"/>
    </source>
</evidence>
<dbReference type="Proteomes" id="UP000257109">
    <property type="component" value="Unassembled WGS sequence"/>
</dbReference>
<dbReference type="EMBL" id="QJKJ01016907">
    <property type="protein sequence ID" value="RDX60375.1"/>
    <property type="molecule type" value="Genomic_DNA"/>
</dbReference>
<proteinExistence type="predicted"/>
<feature type="non-terminal residue" evidence="1">
    <location>
        <position position="1"/>
    </location>
</feature>
<accession>A0A371E2Y6</accession>
<comment type="caution">
    <text evidence="1">The sequence shown here is derived from an EMBL/GenBank/DDBJ whole genome shotgun (WGS) entry which is preliminary data.</text>
</comment>
<sequence length="97" mass="10460">MDKSMFDAASGGVTTELTRVNRRVSAKMKSSRPDRLHLGQVRFVSAVHALQPSSPIKSGLIVLSTSDIQLRGHLSTSSAAMSLLENLPRHFGRSSQG</sequence>
<name>A0A371E2Y6_MUCPR</name>
<gene>
    <name evidence="1" type="ORF">CR513_61483</name>
</gene>
<dbReference type="AlphaFoldDB" id="A0A371E2Y6"/>
<protein>
    <submittedName>
        <fullName evidence="1">Uncharacterized protein</fullName>
    </submittedName>
</protein>
<evidence type="ECO:0000313" key="2">
    <source>
        <dbReference type="Proteomes" id="UP000257109"/>
    </source>
</evidence>
<keyword evidence="2" id="KW-1185">Reference proteome</keyword>
<organism evidence="1 2">
    <name type="scientific">Mucuna pruriens</name>
    <name type="common">Velvet bean</name>
    <name type="synonym">Dolichos pruriens</name>
    <dbReference type="NCBI Taxonomy" id="157652"/>
    <lineage>
        <taxon>Eukaryota</taxon>
        <taxon>Viridiplantae</taxon>
        <taxon>Streptophyta</taxon>
        <taxon>Embryophyta</taxon>
        <taxon>Tracheophyta</taxon>
        <taxon>Spermatophyta</taxon>
        <taxon>Magnoliopsida</taxon>
        <taxon>eudicotyledons</taxon>
        <taxon>Gunneridae</taxon>
        <taxon>Pentapetalae</taxon>
        <taxon>rosids</taxon>
        <taxon>fabids</taxon>
        <taxon>Fabales</taxon>
        <taxon>Fabaceae</taxon>
        <taxon>Papilionoideae</taxon>
        <taxon>50 kb inversion clade</taxon>
        <taxon>NPAAA clade</taxon>
        <taxon>indigoferoid/millettioid clade</taxon>
        <taxon>Phaseoleae</taxon>
        <taxon>Mucuna</taxon>
    </lineage>
</organism>
<reference evidence="1" key="1">
    <citation type="submission" date="2018-05" db="EMBL/GenBank/DDBJ databases">
        <title>Draft genome of Mucuna pruriens seed.</title>
        <authorList>
            <person name="Nnadi N.E."/>
            <person name="Vos R."/>
            <person name="Hasami M.H."/>
            <person name="Devisetty U.K."/>
            <person name="Aguiy J.C."/>
        </authorList>
    </citation>
    <scope>NUCLEOTIDE SEQUENCE [LARGE SCALE GENOMIC DNA]</scope>
    <source>
        <strain evidence="1">JCA_2017</strain>
    </source>
</reference>